<evidence type="ECO:0000259" key="1">
    <source>
        <dbReference type="SMART" id="SM00834"/>
    </source>
</evidence>
<dbReference type="OrthoDB" id="9813321at2"/>
<dbReference type="AlphaFoldDB" id="A0A418ILJ6"/>
<dbReference type="InterPro" id="IPR013429">
    <property type="entry name" value="Regulatory_FmdB_Zinc_ribbon"/>
</dbReference>
<protein>
    <submittedName>
        <fullName evidence="2">Zinc ribbon domain-containing protein</fullName>
    </submittedName>
</protein>
<dbReference type="Pfam" id="PF09723">
    <property type="entry name" value="Zn_ribbon_8"/>
    <property type="match status" value="1"/>
</dbReference>
<gene>
    <name evidence="2" type="ORF">BU097_11030</name>
</gene>
<proteinExistence type="predicted"/>
<dbReference type="RefSeq" id="WP_107552128.1">
    <property type="nucleotide sequence ID" value="NZ_PZES01000090.1"/>
</dbReference>
<reference evidence="2 3" key="1">
    <citation type="journal article" date="2016" name="Front. Microbiol.">
        <title>Comprehensive Phylogenetic Analysis of Bovine Non-aureus Staphylococci Species Based on Whole-Genome Sequencing.</title>
        <authorList>
            <person name="Naushad S."/>
            <person name="Barkema H.W."/>
            <person name="Luby C."/>
            <person name="Condas L.A."/>
            <person name="Nobrega D.B."/>
            <person name="Carson D.A."/>
            <person name="De Buck J."/>
        </authorList>
    </citation>
    <scope>NUCLEOTIDE SEQUENCE [LARGE SCALE GENOMIC DNA]</scope>
    <source>
        <strain evidence="2 3">SNUC 102</strain>
    </source>
</reference>
<feature type="domain" description="Putative regulatory protein FmdB zinc ribbon" evidence="1">
    <location>
        <begin position="1"/>
        <end position="41"/>
    </location>
</feature>
<sequence>MPNYTYKCSNCDSFTLRQSMSEKHDSATCPNCGNHSKRLYKTFQTYGMNSNLKKRIEQGQEPKVVSKDKLPVQKKVNNRDARPWMIGH</sequence>
<dbReference type="SMART" id="SM00834">
    <property type="entry name" value="CxxC_CXXC_SSSS"/>
    <property type="match status" value="1"/>
</dbReference>
<dbReference type="Proteomes" id="UP000285567">
    <property type="component" value="Unassembled WGS sequence"/>
</dbReference>
<name>A0A418ILJ6_STAXY</name>
<dbReference type="NCBIfam" id="TIGR02605">
    <property type="entry name" value="CxxC_CxxC_SSSS"/>
    <property type="match status" value="1"/>
</dbReference>
<evidence type="ECO:0000313" key="3">
    <source>
        <dbReference type="Proteomes" id="UP000285567"/>
    </source>
</evidence>
<accession>A0A418ILJ6</accession>
<comment type="caution">
    <text evidence="2">The sequence shown here is derived from an EMBL/GenBank/DDBJ whole genome shotgun (WGS) entry which is preliminary data.</text>
</comment>
<keyword evidence="3" id="KW-1185">Reference proteome</keyword>
<dbReference type="EMBL" id="QXUL01000062">
    <property type="protein sequence ID" value="RIN08937.1"/>
    <property type="molecule type" value="Genomic_DNA"/>
</dbReference>
<organism evidence="2 3">
    <name type="scientific">Staphylococcus xylosus</name>
    <dbReference type="NCBI Taxonomy" id="1288"/>
    <lineage>
        <taxon>Bacteria</taxon>
        <taxon>Bacillati</taxon>
        <taxon>Bacillota</taxon>
        <taxon>Bacilli</taxon>
        <taxon>Bacillales</taxon>
        <taxon>Staphylococcaceae</taxon>
        <taxon>Staphylococcus</taxon>
    </lineage>
</organism>
<evidence type="ECO:0000313" key="2">
    <source>
        <dbReference type="EMBL" id="RIN08937.1"/>
    </source>
</evidence>